<dbReference type="AlphaFoldDB" id="A0A1N7GH51"/>
<gene>
    <name evidence="1" type="ORF">SAMN05445060_2774</name>
</gene>
<organism evidence="1 2">
    <name type="scientific">Williamsia sterculiae</name>
    <dbReference type="NCBI Taxonomy" id="1344003"/>
    <lineage>
        <taxon>Bacteria</taxon>
        <taxon>Bacillati</taxon>
        <taxon>Actinomycetota</taxon>
        <taxon>Actinomycetes</taxon>
        <taxon>Mycobacteriales</taxon>
        <taxon>Nocardiaceae</taxon>
        <taxon>Williamsia</taxon>
    </lineage>
</organism>
<sequence length="71" mass="8236">MDRAMLSQQTSPAPSCPHAWETITELIKPERRTPGERKRTADMSKVPYAQFTIRRCTKCGLRRPIDYQISK</sequence>
<evidence type="ECO:0000313" key="1">
    <source>
        <dbReference type="EMBL" id="SIS11870.1"/>
    </source>
</evidence>
<evidence type="ECO:0000313" key="2">
    <source>
        <dbReference type="Proteomes" id="UP000186218"/>
    </source>
</evidence>
<reference evidence="1 2" key="1">
    <citation type="submission" date="2017-01" db="EMBL/GenBank/DDBJ databases">
        <authorList>
            <person name="Mah S.A."/>
            <person name="Swanson W.J."/>
            <person name="Moy G.W."/>
            <person name="Vacquier V.D."/>
        </authorList>
    </citation>
    <scope>NUCLEOTIDE SEQUENCE [LARGE SCALE GENOMIC DNA]</scope>
    <source>
        <strain evidence="1 2">CPCC 203464</strain>
    </source>
</reference>
<proteinExistence type="predicted"/>
<keyword evidence="2" id="KW-1185">Reference proteome</keyword>
<accession>A0A1N7GH51</accession>
<dbReference type="EMBL" id="FTNT01000008">
    <property type="protein sequence ID" value="SIS11870.1"/>
    <property type="molecule type" value="Genomic_DNA"/>
</dbReference>
<protein>
    <submittedName>
        <fullName evidence="1">Uncharacterized protein</fullName>
    </submittedName>
</protein>
<name>A0A1N7GH51_9NOCA</name>
<dbReference type="Proteomes" id="UP000186218">
    <property type="component" value="Unassembled WGS sequence"/>
</dbReference>
<dbReference type="STRING" id="1344003.SAMN05445060_2774"/>